<dbReference type="InterPro" id="IPR032534">
    <property type="entry name" value="EcxA_zinc-bd"/>
</dbReference>
<evidence type="ECO:0000259" key="2">
    <source>
        <dbReference type="Pfam" id="PF17148"/>
    </source>
</evidence>
<dbReference type="Pfam" id="PF17148">
    <property type="entry name" value="DUF5117"/>
    <property type="match status" value="1"/>
</dbReference>
<dbReference type="PANTHER" id="PTHR38478">
    <property type="entry name" value="PEPTIDASE M1A AND M12B"/>
    <property type="match status" value="1"/>
</dbReference>
<dbReference type="PANTHER" id="PTHR38478:SF1">
    <property type="entry name" value="ZINC DEPENDENT METALLOPROTEASE DOMAIN LIPOPROTEIN"/>
    <property type="match status" value="1"/>
</dbReference>
<dbReference type="SUPFAM" id="SSF55486">
    <property type="entry name" value="Metalloproteases ('zincins'), catalytic domain"/>
    <property type="match status" value="1"/>
</dbReference>
<dbReference type="AlphaFoldDB" id="K9WX34"/>
<dbReference type="InterPro" id="IPR034032">
    <property type="entry name" value="Zn_MMP-like_bac"/>
</dbReference>
<dbReference type="Gene3D" id="3.40.390.10">
    <property type="entry name" value="Collagenase (Catalytic Domain)"/>
    <property type="match status" value="1"/>
</dbReference>
<sequence>MRYWITKLAILTLLLYKLFLFPNYAVANQLSNLDVQQLNALPVVENLASADGNIGEIRKEDFWRFREIVNGTNKLEGLFTLYRRDDSDQIYLELEPEQLNKNYLATVTLESGVGENGIYSGLPLSDFLFYFQRVNNNLHFVIRNVKFRTEPSTPEQRSLARSFSDSVLYSLEIDSIDPRSKNILINLDDLLMQDFPGLTTLLKYSLQADYRLEKSKSYFGDVNSFPKNVEIDSIYGFSSLEGANLVTLPDSRALTLKVHYSFSQLRENNGYVPRFADDRVGYFITAFQDFSNSNAQEPFVRYINRWHLEPADPDAVLSPPKKPIVFWIENAVPQLYRDAIREGVLMWNKAFEKAGFQNAIEVRQMPDNADWHPADVRYNTIRWFNSLDAGFASGPMRVNPLTGEILDADIIVDANMVRSIQQESRALMNGNFSQLGKNPCQGKGFADFSPDVENLSPALSEALNSPPSLVGKGAGGLGFALAFPDDVKSQKGFETVPKQLLVDNDFCYGAESSEQAAMGALALSILPNTTPNSEAMKEYVHQYLRSLIAHEVGHTLGLRHNFHGSTMLAPQELNNTEITHTRGLVGSVMDYLPVNIAPQGVLQGDYFPGVVGPYDEWAIAYGYKKSSHAALEAIIPEAEKGFLEQIALASPQPELSYATDEDIWDINPLANVWDMSSDVLVYSQWQMDNARVMWQRLDQGYLSRGESYSNLRVLFNRVLKYYFRNATLLSKYIGGQSFRRHHASDDSSWAFVPVSLLKQRQALAKLQEYVFAEDAFSFSPQLLNQLAPSRWQHWGSAVPYNRLDYPIHDRILRFQSGVLRSLLDSDRLNRLQDIELKSPPGQALSIPELFDTLQKGVWTEVLASGELKPISSIRRSLQREHLNILLEMVLRRTDAPEDGHTLAWYELHQLQTAIDLRLKQFAEKLDIYTLAHLEFSGDRITKALSR</sequence>
<dbReference type="Proteomes" id="UP000010475">
    <property type="component" value="Chromosome"/>
</dbReference>
<dbReference type="eggNOG" id="COG5549">
    <property type="taxonomic scope" value="Bacteria"/>
</dbReference>
<dbReference type="Pfam" id="PF16313">
    <property type="entry name" value="DUF4953"/>
    <property type="match status" value="1"/>
</dbReference>
<evidence type="ECO:0008006" key="5">
    <source>
        <dbReference type="Google" id="ProtNLM"/>
    </source>
</evidence>
<dbReference type="OrthoDB" id="9776599at2"/>
<evidence type="ECO:0000313" key="4">
    <source>
        <dbReference type="Proteomes" id="UP000010475"/>
    </source>
</evidence>
<accession>K9WX34</accession>
<feature type="domain" description="DUF5117" evidence="2">
    <location>
        <begin position="126"/>
        <end position="310"/>
    </location>
</feature>
<dbReference type="RefSeq" id="WP_015207634.1">
    <property type="nucleotide sequence ID" value="NC_019757.1"/>
</dbReference>
<evidence type="ECO:0000259" key="1">
    <source>
        <dbReference type="Pfam" id="PF16313"/>
    </source>
</evidence>
<protein>
    <recommendedName>
        <fullName evidence="5">Peptidase M43</fullName>
    </recommendedName>
</protein>
<dbReference type="CDD" id="cd04276">
    <property type="entry name" value="ZnMc_MMP_like_2"/>
    <property type="match status" value="1"/>
</dbReference>
<organism evidence="3 4">
    <name type="scientific">Cylindrospermum stagnale PCC 7417</name>
    <dbReference type="NCBI Taxonomy" id="56107"/>
    <lineage>
        <taxon>Bacteria</taxon>
        <taxon>Bacillati</taxon>
        <taxon>Cyanobacteriota</taxon>
        <taxon>Cyanophyceae</taxon>
        <taxon>Nostocales</taxon>
        <taxon>Nostocaceae</taxon>
        <taxon>Cylindrospermum</taxon>
    </lineage>
</organism>
<dbReference type="EMBL" id="CP003642">
    <property type="protein sequence ID" value="AFZ24379.1"/>
    <property type="molecule type" value="Genomic_DNA"/>
</dbReference>
<reference evidence="3 4" key="1">
    <citation type="submission" date="2012-06" db="EMBL/GenBank/DDBJ databases">
        <title>Finished chromosome of genome of Cylindrospermum stagnale PCC 7417.</title>
        <authorList>
            <consortium name="US DOE Joint Genome Institute"/>
            <person name="Gugger M."/>
            <person name="Coursin T."/>
            <person name="Rippka R."/>
            <person name="Tandeau De Marsac N."/>
            <person name="Huntemann M."/>
            <person name="Wei C.-L."/>
            <person name="Han J."/>
            <person name="Detter J.C."/>
            <person name="Han C."/>
            <person name="Tapia R."/>
            <person name="Chen A."/>
            <person name="Kyrpides N."/>
            <person name="Mavromatis K."/>
            <person name="Markowitz V."/>
            <person name="Szeto E."/>
            <person name="Ivanova N."/>
            <person name="Pagani I."/>
            <person name="Pati A."/>
            <person name="Goodwin L."/>
            <person name="Nordberg H.P."/>
            <person name="Cantor M.N."/>
            <person name="Hua S.X."/>
            <person name="Woyke T."/>
            <person name="Kerfeld C.A."/>
        </authorList>
    </citation>
    <scope>NUCLEOTIDE SEQUENCE [LARGE SCALE GENOMIC DNA]</scope>
    <source>
        <strain evidence="3 4">PCC 7417</strain>
    </source>
</reference>
<dbReference type="STRING" id="56107.Cylst_2142"/>
<evidence type="ECO:0000313" key="3">
    <source>
        <dbReference type="EMBL" id="AFZ24379.1"/>
    </source>
</evidence>
<dbReference type="InterPro" id="IPR024079">
    <property type="entry name" value="MetalloPept_cat_dom_sf"/>
</dbReference>
<dbReference type="KEGG" id="csg:Cylst_2142"/>
<dbReference type="InterPro" id="IPR033413">
    <property type="entry name" value="DUF5117"/>
</dbReference>
<dbReference type="GO" id="GO:0008237">
    <property type="term" value="F:metallopeptidase activity"/>
    <property type="evidence" value="ECO:0007669"/>
    <property type="project" value="InterPro"/>
</dbReference>
<gene>
    <name evidence="3" type="ORF">Cylst_2142</name>
</gene>
<proteinExistence type="predicted"/>
<keyword evidence="4" id="KW-1185">Reference proteome</keyword>
<dbReference type="HOGENOM" id="CLU_008630_0_0_3"/>
<dbReference type="PATRIC" id="fig|56107.3.peg.2367"/>
<name>K9WX34_9NOST</name>
<feature type="domain" description="EcxA zinc-binding" evidence="1">
    <location>
        <begin position="533"/>
        <end position="862"/>
    </location>
</feature>